<reference evidence="3" key="1">
    <citation type="submission" date="2016-10" db="EMBL/GenBank/DDBJ databases">
        <authorList>
            <person name="Varghese N."/>
            <person name="Submissions S."/>
        </authorList>
    </citation>
    <scope>NUCLEOTIDE SEQUENCE [LARGE SCALE GENOMIC DNA]</scope>
    <source>
        <strain evidence="3">CGMCC 4.7047</strain>
    </source>
</reference>
<dbReference type="PANTHER" id="PTHR47691:SF3">
    <property type="entry name" value="HTH-TYPE TRANSCRIPTIONAL REGULATOR RV0890C-RELATED"/>
    <property type="match status" value="1"/>
</dbReference>
<dbReference type="Proteomes" id="UP000198873">
    <property type="component" value="Unassembled WGS sequence"/>
</dbReference>
<dbReference type="STRING" id="1176198.SAMN05444716_105208"/>
<proteinExistence type="predicted"/>
<evidence type="ECO:0000313" key="3">
    <source>
        <dbReference type="Proteomes" id="UP000198873"/>
    </source>
</evidence>
<feature type="region of interest" description="Disordered" evidence="1">
    <location>
        <begin position="432"/>
        <end position="461"/>
    </location>
</feature>
<protein>
    <recommendedName>
        <fullName evidence="4">Tetratricopeptide repeat protein</fullName>
    </recommendedName>
</protein>
<evidence type="ECO:0008006" key="4">
    <source>
        <dbReference type="Google" id="ProtNLM"/>
    </source>
</evidence>
<evidence type="ECO:0000256" key="1">
    <source>
        <dbReference type="SAM" id="MobiDB-lite"/>
    </source>
</evidence>
<dbReference type="PANTHER" id="PTHR47691">
    <property type="entry name" value="REGULATOR-RELATED"/>
    <property type="match status" value="1"/>
</dbReference>
<sequence length="516" mass="53720">MSEQVSRTVTALVAAGIERFEAGAPRAAHDLFDRAARAAEPYPALADQYLQALINRAAAAGHLGDHPAAIATFEEVLARCAAEPERLGGLRPAVLINLAQSLLATGAFEAAESALTDCRTLLTGDGTGDGDGDDTAGDNAEPLMAALVALSTVAVQREEWERAERLTLVALETVTRLRPDLVGRALMNVATVALATGRHGPAEDLAEQALAACEAGGEQAGAADVRIVLAQLMAATGRPEQAEALLHTVLAHTGTAGLTERTSHALELLGTLAAARGEPARAEELYARAHALLEPSGATPALTVLTVRRAEAAWRAGRTEEADGLLSHAADTFAALGLGLRRAQTHLVHAALLEHSGAPRDLARALDLAVPAALTVDAVRYGLTAGRRRERWRRAVAEPALALAFRLAARTRDARLVAQLIEVQCATTPVLREDGPVPAEPARPAPAGFLDEPPPGPDGTLGAALAGAEAAAVLPVAPPPRLLLTPAGEVALADRIALAEQRYGVPVRDERQVPTW</sequence>
<dbReference type="RefSeq" id="WP_093843436.1">
    <property type="nucleotide sequence ID" value="NZ_FPAB01000005.1"/>
</dbReference>
<dbReference type="InterPro" id="IPR019734">
    <property type="entry name" value="TPR_rpt"/>
</dbReference>
<dbReference type="EMBL" id="FPAB01000005">
    <property type="protein sequence ID" value="SFS95563.1"/>
    <property type="molecule type" value="Genomic_DNA"/>
</dbReference>
<keyword evidence="3" id="KW-1185">Reference proteome</keyword>
<gene>
    <name evidence="2" type="ORF">SAMN05444716_105208</name>
</gene>
<dbReference type="SMART" id="SM00028">
    <property type="entry name" value="TPR"/>
    <property type="match status" value="4"/>
</dbReference>
<dbReference type="InterPro" id="IPR011990">
    <property type="entry name" value="TPR-like_helical_dom_sf"/>
</dbReference>
<organism evidence="2 3">
    <name type="scientific">Streptomyces harbinensis</name>
    <dbReference type="NCBI Taxonomy" id="1176198"/>
    <lineage>
        <taxon>Bacteria</taxon>
        <taxon>Bacillati</taxon>
        <taxon>Actinomycetota</taxon>
        <taxon>Actinomycetes</taxon>
        <taxon>Kitasatosporales</taxon>
        <taxon>Streptomycetaceae</taxon>
        <taxon>Streptomyces</taxon>
    </lineage>
</organism>
<dbReference type="SUPFAM" id="SSF48452">
    <property type="entry name" value="TPR-like"/>
    <property type="match status" value="2"/>
</dbReference>
<name>A0A1I6U284_9ACTN</name>
<dbReference type="Gene3D" id="1.25.40.10">
    <property type="entry name" value="Tetratricopeptide repeat domain"/>
    <property type="match status" value="2"/>
</dbReference>
<accession>A0A1I6U284</accession>
<evidence type="ECO:0000313" key="2">
    <source>
        <dbReference type="EMBL" id="SFS95563.1"/>
    </source>
</evidence>
<dbReference type="AlphaFoldDB" id="A0A1I6U284"/>
<dbReference type="Pfam" id="PF13424">
    <property type="entry name" value="TPR_12"/>
    <property type="match status" value="1"/>
</dbReference>